<dbReference type="AlphaFoldDB" id="A0A392TZW8"/>
<reference evidence="1 2" key="1">
    <citation type="journal article" date="2018" name="Front. Plant Sci.">
        <title>Red Clover (Trifolium pratense) and Zigzag Clover (T. medium) - A Picture of Genomic Similarities and Differences.</title>
        <authorList>
            <person name="Dluhosova J."/>
            <person name="Istvanek J."/>
            <person name="Nedelnik J."/>
            <person name="Repkova J."/>
        </authorList>
    </citation>
    <scope>NUCLEOTIDE SEQUENCE [LARGE SCALE GENOMIC DNA]</scope>
    <source>
        <strain evidence="2">cv. 10/8</strain>
        <tissue evidence="1">Leaf</tissue>
    </source>
</reference>
<name>A0A392TZW8_9FABA</name>
<protein>
    <submittedName>
        <fullName evidence="1">Uncharacterized protein</fullName>
    </submittedName>
</protein>
<sequence length="71" mass="8453">MFDKKATESLSKYVPFTKYRENWSNLRPQMNKNVVQRKPVQQRLGYKSTFVPSNKAPVNQWFHGQQKPPNQ</sequence>
<keyword evidence="2" id="KW-1185">Reference proteome</keyword>
<dbReference type="Proteomes" id="UP000265520">
    <property type="component" value="Unassembled WGS sequence"/>
</dbReference>
<dbReference type="EMBL" id="LXQA010674866">
    <property type="protein sequence ID" value="MCI65385.1"/>
    <property type="molecule type" value="Genomic_DNA"/>
</dbReference>
<organism evidence="1 2">
    <name type="scientific">Trifolium medium</name>
    <dbReference type="NCBI Taxonomy" id="97028"/>
    <lineage>
        <taxon>Eukaryota</taxon>
        <taxon>Viridiplantae</taxon>
        <taxon>Streptophyta</taxon>
        <taxon>Embryophyta</taxon>
        <taxon>Tracheophyta</taxon>
        <taxon>Spermatophyta</taxon>
        <taxon>Magnoliopsida</taxon>
        <taxon>eudicotyledons</taxon>
        <taxon>Gunneridae</taxon>
        <taxon>Pentapetalae</taxon>
        <taxon>rosids</taxon>
        <taxon>fabids</taxon>
        <taxon>Fabales</taxon>
        <taxon>Fabaceae</taxon>
        <taxon>Papilionoideae</taxon>
        <taxon>50 kb inversion clade</taxon>
        <taxon>NPAAA clade</taxon>
        <taxon>Hologalegina</taxon>
        <taxon>IRL clade</taxon>
        <taxon>Trifolieae</taxon>
        <taxon>Trifolium</taxon>
    </lineage>
</organism>
<proteinExistence type="predicted"/>
<accession>A0A392TZW8</accession>
<evidence type="ECO:0000313" key="1">
    <source>
        <dbReference type="EMBL" id="MCI65385.1"/>
    </source>
</evidence>
<feature type="non-terminal residue" evidence="1">
    <location>
        <position position="71"/>
    </location>
</feature>
<comment type="caution">
    <text evidence="1">The sequence shown here is derived from an EMBL/GenBank/DDBJ whole genome shotgun (WGS) entry which is preliminary data.</text>
</comment>
<evidence type="ECO:0000313" key="2">
    <source>
        <dbReference type="Proteomes" id="UP000265520"/>
    </source>
</evidence>